<evidence type="ECO:0008006" key="4">
    <source>
        <dbReference type="Google" id="ProtNLM"/>
    </source>
</evidence>
<evidence type="ECO:0000313" key="3">
    <source>
        <dbReference type="Proteomes" id="UP000190449"/>
    </source>
</evidence>
<proteinExistence type="predicted"/>
<evidence type="ECO:0000256" key="1">
    <source>
        <dbReference type="SAM" id="SignalP"/>
    </source>
</evidence>
<dbReference type="Proteomes" id="UP000190449">
    <property type="component" value="Unassembled WGS sequence"/>
</dbReference>
<feature type="chain" id="PRO_5012482028" description="DUF3298 domain-containing protein" evidence="1">
    <location>
        <begin position="19"/>
        <end position="280"/>
    </location>
</feature>
<reference evidence="2 3" key="1">
    <citation type="submission" date="2017-02" db="EMBL/GenBank/DDBJ databases">
        <authorList>
            <person name="Peterson S.W."/>
        </authorList>
    </citation>
    <scope>NUCLEOTIDE SEQUENCE [LARGE SCALE GENOMIC DNA]</scope>
    <source>
        <strain evidence="2 3">ATCC 43854</strain>
    </source>
</reference>
<keyword evidence="1" id="KW-0732">Signal</keyword>
<dbReference type="EMBL" id="FUWU01000030">
    <property type="protein sequence ID" value="SJZ85711.1"/>
    <property type="molecule type" value="Genomic_DNA"/>
</dbReference>
<feature type="signal peptide" evidence="1">
    <location>
        <begin position="1"/>
        <end position="18"/>
    </location>
</feature>
<name>A0A1T4P2T2_9BACT</name>
<dbReference type="AlphaFoldDB" id="A0A1T4P2T2"/>
<protein>
    <recommendedName>
        <fullName evidence="4">DUF3298 domain-containing protein</fullName>
    </recommendedName>
</protein>
<organism evidence="2 3">
    <name type="scientific">Fibrobacter intestinalis</name>
    <dbReference type="NCBI Taxonomy" id="28122"/>
    <lineage>
        <taxon>Bacteria</taxon>
        <taxon>Pseudomonadati</taxon>
        <taxon>Fibrobacterota</taxon>
        <taxon>Fibrobacteria</taxon>
        <taxon>Fibrobacterales</taxon>
        <taxon>Fibrobacteraceae</taxon>
        <taxon>Fibrobacter</taxon>
    </lineage>
</organism>
<accession>A0A1T4P2T2</accession>
<dbReference type="RefSeq" id="WP_078776662.1">
    <property type="nucleotide sequence ID" value="NZ_FUWU01000030.1"/>
</dbReference>
<sequence>MKKIYFLVLGALFSYTHAQLIVSEKIYQQMDARENPRVLLKSQKATVDRDSYIYTIAGTRDFKSGKNFQAKKLDDFHRFTISKKNKKKRPLASETEMRTRAMEDIKAILPKDVADSCAITSVGYEYEQRDSNKPRVVGSMIMAHRKLDGIPVRGSSYVLMSYDSTGNLSYMDIQWDKYNKVLAKSTVGETKRNKIHREEFNELVETISHDFKENELRGSLDNSTQTLTALENDNGEVMLVPSVTFIGQYSTKDSDESIPMTFDIPTDASLVPANKAIVSR</sequence>
<gene>
    <name evidence="2" type="ORF">SAMN02745108_01790</name>
</gene>
<evidence type="ECO:0000313" key="2">
    <source>
        <dbReference type="EMBL" id="SJZ85711.1"/>
    </source>
</evidence>
<dbReference type="STRING" id="28122.SAMN02745108_01790"/>